<protein>
    <recommendedName>
        <fullName evidence="5">Zinc-ribbon 15 domain-containing protein</fullName>
    </recommendedName>
</protein>
<evidence type="ECO:0000256" key="2">
    <source>
        <dbReference type="SAM" id="SignalP"/>
    </source>
</evidence>
<evidence type="ECO:0000313" key="4">
    <source>
        <dbReference type="Proteomes" id="UP001163846"/>
    </source>
</evidence>
<dbReference type="EMBL" id="MU806495">
    <property type="protein sequence ID" value="KAJ3834707.1"/>
    <property type="molecule type" value="Genomic_DNA"/>
</dbReference>
<name>A0AA38UE57_9AGAR</name>
<evidence type="ECO:0000256" key="1">
    <source>
        <dbReference type="SAM" id="MobiDB-lite"/>
    </source>
</evidence>
<reference evidence="3" key="1">
    <citation type="submission" date="2022-08" db="EMBL/GenBank/DDBJ databases">
        <authorList>
            <consortium name="DOE Joint Genome Institute"/>
            <person name="Min B."/>
            <person name="Riley R."/>
            <person name="Sierra-Patev S."/>
            <person name="Naranjo-Ortiz M."/>
            <person name="Looney B."/>
            <person name="Konkel Z."/>
            <person name="Slot J.C."/>
            <person name="Sakamoto Y."/>
            <person name="Steenwyk J.L."/>
            <person name="Rokas A."/>
            <person name="Carro J."/>
            <person name="Camarero S."/>
            <person name="Ferreira P."/>
            <person name="Molpeceres G."/>
            <person name="Ruiz-Duenas F.J."/>
            <person name="Serrano A."/>
            <person name="Henrissat B."/>
            <person name="Drula E."/>
            <person name="Hughes K.W."/>
            <person name="Mata J.L."/>
            <person name="Ishikawa N.K."/>
            <person name="Vargas-Isla R."/>
            <person name="Ushijima S."/>
            <person name="Smith C.A."/>
            <person name="Ahrendt S."/>
            <person name="Andreopoulos W."/>
            <person name="He G."/>
            <person name="Labutti K."/>
            <person name="Lipzen A."/>
            <person name="Ng V."/>
            <person name="Sandor L."/>
            <person name="Barry K."/>
            <person name="Martinez A.T."/>
            <person name="Xiao Y."/>
            <person name="Gibbons J.G."/>
            <person name="Terashima K."/>
            <person name="Hibbett D.S."/>
            <person name="Grigoriev I.V."/>
        </authorList>
    </citation>
    <scope>NUCLEOTIDE SEQUENCE</scope>
    <source>
        <strain evidence="3">TFB9207</strain>
    </source>
</reference>
<keyword evidence="2" id="KW-0732">Signal</keyword>
<evidence type="ECO:0000313" key="3">
    <source>
        <dbReference type="EMBL" id="KAJ3834707.1"/>
    </source>
</evidence>
<gene>
    <name evidence="3" type="ORF">F5878DRAFT_629882</name>
</gene>
<feature type="chain" id="PRO_5041268140" description="Zinc-ribbon 15 domain-containing protein" evidence="2">
    <location>
        <begin position="19"/>
        <end position="138"/>
    </location>
</feature>
<sequence>MNSLILCCATILLRNSHLVPMFFFLPLIFGCPTKIKPDGNEQTAHLCPRCNNASVYSAKSRTWFEFFFIPLIPMKTKHIWMCGICHWAAPLGPGFWEPPIAYQNQPQGFGQGYPPRGFQPGYQPSYDQAPHNSNTNPK</sequence>
<dbReference type="PANTHER" id="PTHR28139">
    <property type="entry name" value="UPF0768 PROTEIN YBL029C-A"/>
    <property type="match status" value="1"/>
</dbReference>
<dbReference type="AlphaFoldDB" id="A0AA38UE57"/>
<comment type="caution">
    <text evidence="3">The sequence shown here is derived from an EMBL/GenBank/DDBJ whole genome shotgun (WGS) entry which is preliminary data.</text>
</comment>
<organism evidence="3 4">
    <name type="scientific">Lentinula raphanica</name>
    <dbReference type="NCBI Taxonomy" id="153919"/>
    <lineage>
        <taxon>Eukaryota</taxon>
        <taxon>Fungi</taxon>
        <taxon>Dikarya</taxon>
        <taxon>Basidiomycota</taxon>
        <taxon>Agaricomycotina</taxon>
        <taxon>Agaricomycetes</taxon>
        <taxon>Agaricomycetidae</taxon>
        <taxon>Agaricales</taxon>
        <taxon>Marasmiineae</taxon>
        <taxon>Omphalotaceae</taxon>
        <taxon>Lentinula</taxon>
    </lineage>
</organism>
<proteinExistence type="predicted"/>
<evidence type="ECO:0008006" key="5">
    <source>
        <dbReference type="Google" id="ProtNLM"/>
    </source>
</evidence>
<dbReference type="PANTHER" id="PTHR28139:SF1">
    <property type="entry name" value="UPF0768 PROTEIN YBL029C-A"/>
    <property type="match status" value="1"/>
</dbReference>
<feature type="signal peptide" evidence="2">
    <location>
        <begin position="1"/>
        <end position="18"/>
    </location>
</feature>
<accession>A0AA38UE57</accession>
<dbReference type="Proteomes" id="UP001163846">
    <property type="component" value="Unassembled WGS sequence"/>
</dbReference>
<keyword evidence="4" id="KW-1185">Reference proteome</keyword>
<feature type="region of interest" description="Disordered" evidence="1">
    <location>
        <begin position="106"/>
        <end position="138"/>
    </location>
</feature>